<comment type="caution">
    <text evidence="11">The sequence shown here is derived from an EMBL/GenBank/DDBJ whole genome shotgun (WGS) entry which is preliminary data.</text>
</comment>
<dbReference type="CDD" id="cd19925">
    <property type="entry name" value="REC_citrate_TCS"/>
    <property type="match status" value="1"/>
</dbReference>
<keyword evidence="2" id="KW-0963">Cytoplasm</keyword>
<dbReference type="STRING" id="1221996.QY95_00919"/>
<dbReference type="InterPro" id="IPR048714">
    <property type="entry name" value="DpiA-like_HTH"/>
</dbReference>
<accession>A0A0F5I7R3</accession>
<dbReference type="Pfam" id="PF20714">
    <property type="entry name" value="HTH_64"/>
    <property type="match status" value="1"/>
</dbReference>
<name>A0A0F5HTI9_BACTR</name>
<dbReference type="InterPro" id="IPR011006">
    <property type="entry name" value="CheY-like_superfamily"/>
</dbReference>
<dbReference type="Proteomes" id="UP000031563">
    <property type="component" value="Unassembled WGS sequence"/>
</dbReference>
<organism evidence="11 12">
    <name type="scientific">Bacillus thermotolerans</name>
    <name type="common">Quasibacillus thermotolerans</name>
    <dbReference type="NCBI Taxonomy" id="1221996"/>
    <lineage>
        <taxon>Bacteria</taxon>
        <taxon>Bacillati</taxon>
        <taxon>Bacillota</taxon>
        <taxon>Bacilli</taxon>
        <taxon>Bacillales</taxon>
        <taxon>Bacillaceae</taxon>
        <taxon>Bacillus</taxon>
    </lineage>
</organism>
<evidence type="ECO:0000256" key="4">
    <source>
        <dbReference type="ARBA" id="ARBA00023012"/>
    </source>
</evidence>
<evidence type="ECO:0000256" key="2">
    <source>
        <dbReference type="ARBA" id="ARBA00022490"/>
    </source>
</evidence>
<evidence type="ECO:0000256" key="8">
    <source>
        <dbReference type="ARBA" id="ARBA00023163"/>
    </source>
</evidence>
<keyword evidence="7" id="KW-0010">Activator</keyword>
<evidence type="ECO:0000259" key="10">
    <source>
        <dbReference type="PROSITE" id="PS50110"/>
    </source>
</evidence>
<dbReference type="Pfam" id="PF00072">
    <property type="entry name" value="Response_reg"/>
    <property type="match status" value="1"/>
</dbReference>
<evidence type="ECO:0000256" key="7">
    <source>
        <dbReference type="ARBA" id="ARBA00023159"/>
    </source>
</evidence>
<protein>
    <submittedName>
        <fullName evidence="11">Transcriptional regulatory protein CitB, DpiA</fullName>
    </submittedName>
</protein>
<dbReference type="InterPro" id="IPR001789">
    <property type="entry name" value="Sig_transdc_resp-reg_receiver"/>
</dbReference>
<dbReference type="InterPro" id="IPR024187">
    <property type="entry name" value="Sig_transdc_resp-reg_cit/mal"/>
</dbReference>
<sequence length="236" mass="26867">MEEIYVLIVEDDPKAADIYANYLKHMDGFSVCAIASSITEAEEALVLAKPDLVLLDIYFEESSGIDLLWHIRKEYRHVDVIMVTAAKEVAHVSEAIRGGAFDYILKPIILSRFQETLNKYRRYRQSLQGGELVNQKKVDELFRVAASEKPGAVQVKQRIEPSSMPKGIDYLTLKKVESYMEETGDEGKTAEEAASHLGMSRTTSRRYLEYLVSVNKVKAELSYGTVGRPERKYYWV</sequence>
<evidence type="ECO:0000256" key="3">
    <source>
        <dbReference type="ARBA" id="ARBA00022553"/>
    </source>
</evidence>
<feature type="modified residue" description="4-aspartylphosphate" evidence="9">
    <location>
        <position position="56"/>
    </location>
</feature>
<dbReference type="GO" id="GO:0003700">
    <property type="term" value="F:DNA-binding transcription factor activity"/>
    <property type="evidence" value="ECO:0007669"/>
    <property type="project" value="InterPro"/>
</dbReference>
<dbReference type="AlphaFoldDB" id="A0A0F5HTI9"/>
<evidence type="ECO:0000256" key="6">
    <source>
        <dbReference type="ARBA" id="ARBA00023125"/>
    </source>
</evidence>
<evidence type="ECO:0000313" key="12">
    <source>
        <dbReference type="Proteomes" id="UP000031563"/>
    </source>
</evidence>
<keyword evidence="4" id="KW-0902">Two-component regulatory system</keyword>
<dbReference type="PROSITE" id="PS50110">
    <property type="entry name" value="RESPONSE_REGULATORY"/>
    <property type="match status" value="1"/>
</dbReference>
<dbReference type="PANTHER" id="PTHR45526:SF1">
    <property type="entry name" value="TRANSCRIPTIONAL REGULATORY PROTEIN DCUR-RELATED"/>
    <property type="match status" value="1"/>
</dbReference>
<keyword evidence="6" id="KW-0238">DNA-binding</keyword>
<evidence type="ECO:0000256" key="1">
    <source>
        <dbReference type="ARBA" id="ARBA00004496"/>
    </source>
</evidence>
<keyword evidence="5" id="KW-0805">Transcription regulation</keyword>
<dbReference type="Gene3D" id="3.40.50.2300">
    <property type="match status" value="1"/>
</dbReference>
<dbReference type="GO" id="GO:0005737">
    <property type="term" value="C:cytoplasm"/>
    <property type="evidence" value="ECO:0007669"/>
    <property type="project" value="UniProtKB-SubCell"/>
</dbReference>
<dbReference type="PANTHER" id="PTHR45526">
    <property type="entry name" value="TRANSCRIPTIONAL REGULATORY PROTEIN DPIA"/>
    <property type="match status" value="1"/>
</dbReference>
<proteinExistence type="predicted"/>
<feature type="domain" description="Response regulatory" evidence="10">
    <location>
        <begin position="5"/>
        <end position="121"/>
    </location>
</feature>
<evidence type="ECO:0000256" key="5">
    <source>
        <dbReference type="ARBA" id="ARBA00023015"/>
    </source>
</evidence>
<evidence type="ECO:0000313" key="11">
    <source>
        <dbReference type="EMBL" id="KKB41212.1"/>
    </source>
</evidence>
<gene>
    <name evidence="11" type="ORF">QY95_00919</name>
</gene>
<dbReference type="SMART" id="SM00448">
    <property type="entry name" value="REC"/>
    <property type="match status" value="1"/>
</dbReference>
<reference evidence="11" key="1">
    <citation type="submission" date="2015-02" db="EMBL/GenBank/DDBJ databases">
        <title>Genome Assembly of Bacillaceae bacterium MTCC 8252.</title>
        <authorList>
            <person name="Verma A."/>
            <person name="Khatri I."/>
            <person name="Mual P."/>
            <person name="Subramanian S."/>
            <person name="Krishnamurthi S."/>
        </authorList>
    </citation>
    <scope>NUCLEOTIDE SEQUENCE [LARGE SCALE GENOMIC DNA]</scope>
    <source>
        <strain evidence="11">MTCC 8252</strain>
    </source>
</reference>
<dbReference type="OrthoDB" id="9759232at2"/>
<keyword evidence="12" id="KW-1185">Reference proteome</keyword>
<keyword evidence="3 9" id="KW-0597">Phosphoprotein</keyword>
<dbReference type="RefSeq" id="WP_039238563.1">
    <property type="nucleotide sequence ID" value="NZ_JWIQ02000009.1"/>
</dbReference>
<comment type="subcellular location">
    <subcellularLocation>
        <location evidence="1">Cytoplasm</location>
    </subcellularLocation>
</comment>
<dbReference type="EMBL" id="JWIR02000024">
    <property type="protein sequence ID" value="KKB41212.1"/>
    <property type="molecule type" value="Genomic_DNA"/>
</dbReference>
<keyword evidence="8" id="KW-0804">Transcription</keyword>
<dbReference type="SUPFAM" id="SSF52172">
    <property type="entry name" value="CheY-like"/>
    <property type="match status" value="1"/>
</dbReference>
<dbReference type="GO" id="GO:0003677">
    <property type="term" value="F:DNA binding"/>
    <property type="evidence" value="ECO:0007669"/>
    <property type="project" value="UniProtKB-KW"/>
</dbReference>
<dbReference type="InterPro" id="IPR051271">
    <property type="entry name" value="2C-system_Tx_regulators"/>
</dbReference>
<evidence type="ECO:0000256" key="9">
    <source>
        <dbReference type="PROSITE-ProRule" id="PRU00169"/>
    </source>
</evidence>
<dbReference type="PIRSF" id="PIRSF006171">
    <property type="entry name" value="RR_citrat_malat"/>
    <property type="match status" value="1"/>
</dbReference>
<accession>A0A0F5HTI9</accession>
<dbReference type="GO" id="GO:0000156">
    <property type="term" value="F:phosphorelay response regulator activity"/>
    <property type="evidence" value="ECO:0007669"/>
    <property type="project" value="TreeGrafter"/>
</dbReference>